<evidence type="ECO:0000256" key="3">
    <source>
        <dbReference type="PROSITE-ProRule" id="PRU00284"/>
    </source>
</evidence>
<comment type="similarity">
    <text evidence="2">Belongs to the methyl-accepting chemotaxis (MCP) protein family.</text>
</comment>
<dbReference type="Proteomes" id="UP000736373">
    <property type="component" value="Unassembled WGS sequence"/>
</dbReference>
<dbReference type="Gene3D" id="3.30.450.20">
    <property type="entry name" value="PAS domain"/>
    <property type="match status" value="1"/>
</dbReference>
<evidence type="ECO:0000313" key="8">
    <source>
        <dbReference type="Proteomes" id="UP000736373"/>
    </source>
</evidence>
<dbReference type="InterPro" id="IPR004089">
    <property type="entry name" value="MCPsignal_dom"/>
</dbReference>
<evidence type="ECO:0000256" key="4">
    <source>
        <dbReference type="SAM" id="MobiDB-lite"/>
    </source>
</evidence>
<dbReference type="InterPro" id="IPR004090">
    <property type="entry name" value="Chemotax_Me-accpt_rcpt"/>
</dbReference>
<keyword evidence="3" id="KW-0807">Transducer</keyword>
<evidence type="ECO:0000256" key="1">
    <source>
        <dbReference type="ARBA" id="ARBA00022500"/>
    </source>
</evidence>
<evidence type="ECO:0000259" key="5">
    <source>
        <dbReference type="PROSITE" id="PS50111"/>
    </source>
</evidence>
<feature type="domain" description="PAS" evidence="6">
    <location>
        <begin position="59"/>
        <end position="113"/>
    </location>
</feature>
<dbReference type="RefSeq" id="WP_187638454.1">
    <property type="nucleotide sequence ID" value="NZ_VZQQ01000058.1"/>
</dbReference>
<comment type="caution">
    <text evidence="7">The sequence shown here is derived from an EMBL/GenBank/DDBJ whole genome shotgun (WGS) entry which is preliminary data.</text>
</comment>
<gene>
    <name evidence="7" type="ORF">F6X42_34960</name>
</gene>
<proteinExistence type="inferred from homology"/>
<dbReference type="Pfam" id="PF08447">
    <property type="entry name" value="PAS_3"/>
    <property type="match status" value="1"/>
</dbReference>
<dbReference type="CDD" id="cd00130">
    <property type="entry name" value="PAS"/>
    <property type="match status" value="1"/>
</dbReference>
<evidence type="ECO:0000313" key="7">
    <source>
        <dbReference type="EMBL" id="MBC8751535.1"/>
    </source>
</evidence>
<name>A0ABR7PZ28_9BURK</name>
<dbReference type="SUPFAM" id="SSF58104">
    <property type="entry name" value="Methyl-accepting chemotaxis protein (MCP) signaling domain"/>
    <property type="match status" value="1"/>
</dbReference>
<keyword evidence="8" id="KW-1185">Reference proteome</keyword>
<dbReference type="Gene3D" id="1.10.287.950">
    <property type="entry name" value="Methyl-accepting chemotaxis protein"/>
    <property type="match status" value="1"/>
</dbReference>
<dbReference type="InterPro" id="IPR000014">
    <property type="entry name" value="PAS"/>
</dbReference>
<dbReference type="InterPro" id="IPR013655">
    <property type="entry name" value="PAS_fold_3"/>
</dbReference>
<dbReference type="SUPFAM" id="SSF55785">
    <property type="entry name" value="PYP-like sensor domain (PAS domain)"/>
    <property type="match status" value="1"/>
</dbReference>
<organism evidence="7 8">
    <name type="scientific">Paraburkholderia podalyriae</name>
    <dbReference type="NCBI Taxonomy" id="1938811"/>
    <lineage>
        <taxon>Bacteria</taxon>
        <taxon>Pseudomonadati</taxon>
        <taxon>Pseudomonadota</taxon>
        <taxon>Betaproteobacteria</taxon>
        <taxon>Burkholderiales</taxon>
        <taxon>Burkholderiaceae</taxon>
        <taxon>Paraburkholderia</taxon>
    </lineage>
</organism>
<evidence type="ECO:0000256" key="2">
    <source>
        <dbReference type="ARBA" id="ARBA00029447"/>
    </source>
</evidence>
<feature type="domain" description="Methyl-accepting transducer" evidence="5">
    <location>
        <begin position="173"/>
        <end position="250"/>
    </location>
</feature>
<evidence type="ECO:0000259" key="6">
    <source>
        <dbReference type="PROSITE" id="PS50112"/>
    </source>
</evidence>
<dbReference type="EMBL" id="VZQQ01000058">
    <property type="protein sequence ID" value="MBC8751535.1"/>
    <property type="molecule type" value="Genomic_DNA"/>
</dbReference>
<dbReference type="Pfam" id="PF00015">
    <property type="entry name" value="MCPsignal"/>
    <property type="match status" value="1"/>
</dbReference>
<feature type="region of interest" description="Disordered" evidence="4">
    <location>
        <begin position="1"/>
        <end position="27"/>
    </location>
</feature>
<reference evidence="7 8" key="1">
    <citation type="submission" date="2019-09" db="EMBL/GenBank/DDBJ databases">
        <title>Paraburkholderia podalyriae sp. nov., A South African Podalyria-associated rhizobium.</title>
        <authorList>
            <person name="Mavima L."/>
            <person name="Beukes C.W."/>
            <person name="Palmer M."/>
            <person name="De Meyer S.E."/>
            <person name="James E.K."/>
            <person name="Maluk M."/>
            <person name="Avontuur J.R."/>
            <person name="Chan W.Y."/>
            <person name="Venter S.N."/>
            <person name="Steenkamp E.T."/>
        </authorList>
    </citation>
    <scope>NUCLEOTIDE SEQUENCE [LARGE SCALE GENOMIC DNA]</scope>
    <source>
        <strain evidence="7 8">WC7.3b</strain>
    </source>
</reference>
<feature type="compositionally biased region" description="Basic and acidic residues" evidence="4">
    <location>
        <begin position="1"/>
        <end position="10"/>
    </location>
</feature>
<dbReference type="PANTHER" id="PTHR43531:SF11">
    <property type="entry name" value="METHYL-ACCEPTING CHEMOTAXIS PROTEIN 3"/>
    <property type="match status" value="1"/>
</dbReference>
<accession>A0ABR7PZ28</accession>
<dbReference type="InterPro" id="IPR035965">
    <property type="entry name" value="PAS-like_dom_sf"/>
</dbReference>
<dbReference type="PRINTS" id="PR00260">
    <property type="entry name" value="CHEMTRNSDUCR"/>
</dbReference>
<dbReference type="InterPro" id="IPR051310">
    <property type="entry name" value="MCP_chemotaxis"/>
</dbReference>
<dbReference type="PROSITE" id="PS50111">
    <property type="entry name" value="CHEMOTAXIS_TRANSDUC_2"/>
    <property type="match status" value="1"/>
</dbReference>
<dbReference type="PANTHER" id="PTHR43531">
    <property type="entry name" value="PROTEIN ICFG"/>
    <property type="match status" value="1"/>
</dbReference>
<dbReference type="PROSITE" id="PS50112">
    <property type="entry name" value="PAS"/>
    <property type="match status" value="1"/>
</dbReference>
<sequence length="250" mass="27347">MRSTPDDCHGKHQLRQGGTLFSASSSNARNGIPGRELELAIMQSIAARMNGFLYRCMNDDEYTIVYATPGIHALTGYPASDFVGNAVRTLPSLTEPEDEPYVLQTVTSALRHRQTWTVDYRIRRADRQSVWVREVGGGVFDDSGKLLFIEGLVIEVQGERAAQMAAEKRLVALTVSTNAILSDVDDILKTIRALSILSFNARVEAARAGESGRGFAVVAAEIKKLADDSDKLIKRVSASVKTVREVMSST</sequence>
<protein>
    <submittedName>
        <fullName evidence="7">PAS domain-containing protein</fullName>
    </submittedName>
</protein>
<keyword evidence="1" id="KW-0145">Chemotaxis</keyword>